<sequence length="40" mass="4760">MYSFLSLHRKRCLSTHSVSVDTVRIYRSSNPLQRPEKLPR</sequence>
<reference evidence="1" key="2">
    <citation type="journal article" date="2015" name="Fish Shellfish Immunol.">
        <title>Early steps in the European eel (Anguilla anguilla)-Vibrio vulnificus interaction in the gills: Role of the RtxA13 toxin.</title>
        <authorList>
            <person name="Callol A."/>
            <person name="Pajuelo D."/>
            <person name="Ebbesson L."/>
            <person name="Teles M."/>
            <person name="MacKenzie S."/>
            <person name="Amaro C."/>
        </authorList>
    </citation>
    <scope>NUCLEOTIDE SEQUENCE</scope>
</reference>
<reference evidence="1" key="1">
    <citation type="submission" date="2014-11" db="EMBL/GenBank/DDBJ databases">
        <authorList>
            <person name="Amaro Gonzalez C."/>
        </authorList>
    </citation>
    <scope>NUCLEOTIDE SEQUENCE</scope>
</reference>
<dbReference type="EMBL" id="GBXM01081306">
    <property type="protein sequence ID" value="JAH27271.1"/>
    <property type="molecule type" value="Transcribed_RNA"/>
</dbReference>
<accession>A0A0E9RDS1</accession>
<proteinExistence type="predicted"/>
<organism evidence="1">
    <name type="scientific">Anguilla anguilla</name>
    <name type="common">European freshwater eel</name>
    <name type="synonym">Muraena anguilla</name>
    <dbReference type="NCBI Taxonomy" id="7936"/>
    <lineage>
        <taxon>Eukaryota</taxon>
        <taxon>Metazoa</taxon>
        <taxon>Chordata</taxon>
        <taxon>Craniata</taxon>
        <taxon>Vertebrata</taxon>
        <taxon>Euteleostomi</taxon>
        <taxon>Actinopterygii</taxon>
        <taxon>Neopterygii</taxon>
        <taxon>Teleostei</taxon>
        <taxon>Anguilliformes</taxon>
        <taxon>Anguillidae</taxon>
        <taxon>Anguilla</taxon>
    </lineage>
</organism>
<protein>
    <submittedName>
        <fullName evidence="1">Uncharacterized protein</fullName>
    </submittedName>
</protein>
<evidence type="ECO:0000313" key="1">
    <source>
        <dbReference type="EMBL" id="JAH27271.1"/>
    </source>
</evidence>
<dbReference type="AlphaFoldDB" id="A0A0E9RDS1"/>
<name>A0A0E9RDS1_ANGAN</name>